<dbReference type="EMBL" id="JAAOZC010000005">
    <property type="protein sequence ID" value="NIJ08573.1"/>
    <property type="molecule type" value="Genomic_DNA"/>
</dbReference>
<protein>
    <submittedName>
        <fullName evidence="2">Serine/threonine protein phosphatase 1</fullName>
        <ecNumber evidence="2">3.1.3.16</ecNumber>
    </submittedName>
</protein>
<dbReference type="InterPro" id="IPR004843">
    <property type="entry name" value="Calcineurin-like_PHP"/>
</dbReference>
<dbReference type="Pfam" id="PF00149">
    <property type="entry name" value="Metallophos"/>
    <property type="match status" value="1"/>
</dbReference>
<dbReference type="EC" id="3.1.3.16" evidence="2"/>
<proteinExistence type="predicted"/>
<dbReference type="CDD" id="cd00144">
    <property type="entry name" value="MPP_PPP_family"/>
    <property type="match status" value="1"/>
</dbReference>
<gene>
    <name evidence="2" type="ORF">FHS31_002194</name>
</gene>
<keyword evidence="2" id="KW-0378">Hydrolase</keyword>
<comment type="caution">
    <text evidence="2">The sequence shown here is derived from an EMBL/GenBank/DDBJ whole genome shotgun (WGS) entry which is preliminary data.</text>
</comment>
<name>A0ABX0TST5_9SPHN</name>
<reference evidence="2 3" key="1">
    <citation type="submission" date="2020-03" db="EMBL/GenBank/DDBJ databases">
        <title>Genomic Encyclopedia of Type Strains, Phase III (KMG-III): the genomes of soil and plant-associated and newly described type strains.</title>
        <authorList>
            <person name="Whitman W."/>
        </authorList>
    </citation>
    <scope>NUCLEOTIDE SEQUENCE [LARGE SCALE GENOMIC DNA]</scope>
    <source>
        <strain evidence="2 3">CECT 8804</strain>
    </source>
</reference>
<evidence type="ECO:0000259" key="1">
    <source>
        <dbReference type="Pfam" id="PF00149"/>
    </source>
</evidence>
<dbReference type="SUPFAM" id="SSF56300">
    <property type="entry name" value="Metallo-dependent phosphatases"/>
    <property type="match status" value="1"/>
</dbReference>
<organism evidence="2 3">
    <name type="scientific">Sphingomonas vulcanisoli</name>
    <dbReference type="NCBI Taxonomy" id="1658060"/>
    <lineage>
        <taxon>Bacteria</taxon>
        <taxon>Pseudomonadati</taxon>
        <taxon>Pseudomonadota</taxon>
        <taxon>Alphaproteobacteria</taxon>
        <taxon>Sphingomonadales</taxon>
        <taxon>Sphingomonadaceae</taxon>
        <taxon>Sphingomonas</taxon>
    </lineage>
</organism>
<dbReference type="Gene3D" id="3.60.21.10">
    <property type="match status" value="1"/>
</dbReference>
<dbReference type="InterPro" id="IPR050126">
    <property type="entry name" value="Ap4A_hydrolase"/>
</dbReference>
<dbReference type="PANTHER" id="PTHR42850">
    <property type="entry name" value="METALLOPHOSPHOESTERASE"/>
    <property type="match status" value="1"/>
</dbReference>
<dbReference type="InterPro" id="IPR029052">
    <property type="entry name" value="Metallo-depent_PP-like"/>
</dbReference>
<dbReference type="RefSeq" id="WP_167073423.1">
    <property type="nucleotide sequence ID" value="NZ_JAAOZC010000005.1"/>
</dbReference>
<evidence type="ECO:0000313" key="2">
    <source>
        <dbReference type="EMBL" id="NIJ08573.1"/>
    </source>
</evidence>
<sequence>MFSSLFRKAAQAEPEAPPAIPPGERVYAVGDIHGRADLFDDLLARIAADAETRGTMPTTLILLGDLIDRGPDSAGVVQRAIALSAEGTRFHVIMGNHEEVFLAALAGDEAALSLFERIGGVQTMRSYGLEREVFETLVGERLVARLNQAVPPAHLEFLARMEDRVQIGDYLFVHAGIRPGVPIDEQDPTELRWIRKPFLEHVGYHGLMIVHGHSISYEPELRANRLGIDTGAYQTNRLTALGLEGTEHWLLHTDVSASG</sequence>
<evidence type="ECO:0000313" key="3">
    <source>
        <dbReference type="Proteomes" id="UP000727456"/>
    </source>
</evidence>
<dbReference type="GO" id="GO:0004722">
    <property type="term" value="F:protein serine/threonine phosphatase activity"/>
    <property type="evidence" value="ECO:0007669"/>
    <property type="project" value="UniProtKB-EC"/>
</dbReference>
<dbReference type="PANTHER" id="PTHR42850:SF4">
    <property type="entry name" value="ZINC-DEPENDENT ENDOPOLYPHOSPHATASE"/>
    <property type="match status" value="1"/>
</dbReference>
<dbReference type="Proteomes" id="UP000727456">
    <property type="component" value="Unassembled WGS sequence"/>
</dbReference>
<accession>A0ABX0TST5</accession>
<feature type="domain" description="Calcineurin-like phosphoesterase" evidence="1">
    <location>
        <begin position="25"/>
        <end position="217"/>
    </location>
</feature>
<keyword evidence="3" id="KW-1185">Reference proteome</keyword>